<dbReference type="Pfam" id="PF17766">
    <property type="entry name" value="fn3_6"/>
    <property type="match status" value="1"/>
</dbReference>
<evidence type="ECO:0000256" key="3">
    <source>
        <dbReference type="ARBA" id="ARBA00022729"/>
    </source>
</evidence>
<dbReference type="InterPro" id="IPR000209">
    <property type="entry name" value="Peptidase_S8/S53_dom"/>
</dbReference>
<gene>
    <name evidence="7" type="ORF">FNV43_RR16302</name>
</gene>
<comment type="similarity">
    <text evidence="2 4">Belongs to the peptidase S8 family.</text>
</comment>
<dbReference type="EMBL" id="VOIH02000007">
    <property type="protein sequence ID" value="KAF3442386.1"/>
    <property type="molecule type" value="Genomic_DNA"/>
</dbReference>
<sequence length="188" mass="21004">MWGTSMSSPHLGGIAALLKNSHPHWSLVAIKSAIMTTADVVDHGGKPIVDENHSPADFFAIGAGHVNPSKANDPGLVYDVQPDDYSPYLCGLKYTDKQVETRTQRTVVMCSQVKSIPEIQEMRVRPKRLVFTKVNQKATVEFMPQRKAGKDSNKQFSEGHLKWVSGKYSVRKYNLCHICMKFVPVSPY</sequence>
<evidence type="ECO:0000259" key="5">
    <source>
        <dbReference type="Pfam" id="PF00082"/>
    </source>
</evidence>
<dbReference type="Gene3D" id="2.60.40.2310">
    <property type="match status" value="1"/>
</dbReference>
<comment type="caution">
    <text evidence="7">The sequence shown here is derived from an EMBL/GenBank/DDBJ whole genome shotgun (WGS) entry which is preliminary data.</text>
</comment>
<dbReference type="Proteomes" id="UP000796880">
    <property type="component" value="Unassembled WGS sequence"/>
</dbReference>
<feature type="domain" description="Subtilisin-like protease fibronectin type-III" evidence="6">
    <location>
        <begin position="117"/>
        <end position="171"/>
    </location>
</feature>
<evidence type="ECO:0000256" key="4">
    <source>
        <dbReference type="PROSITE-ProRule" id="PRU01240"/>
    </source>
</evidence>
<evidence type="ECO:0008006" key="9">
    <source>
        <dbReference type="Google" id="ProtNLM"/>
    </source>
</evidence>
<keyword evidence="8" id="KW-1185">Reference proteome</keyword>
<protein>
    <recommendedName>
        <fullName evidence="9">Peptidase S8/S53 domain-containing protein</fullName>
    </recommendedName>
</protein>
<evidence type="ECO:0000313" key="8">
    <source>
        <dbReference type="Proteomes" id="UP000796880"/>
    </source>
</evidence>
<reference evidence="7" key="1">
    <citation type="submission" date="2020-03" db="EMBL/GenBank/DDBJ databases">
        <title>A high-quality chromosome-level genome assembly of a woody plant with both climbing and erect habits, Rhamnella rubrinervis.</title>
        <authorList>
            <person name="Lu Z."/>
            <person name="Yang Y."/>
            <person name="Zhu X."/>
            <person name="Sun Y."/>
        </authorList>
    </citation>
    <scope>NUCLEOTIDE SEQUENCE</scope>
    <source>
        <strain evidence="7">BYM</strain>
        <tissue evidence="7">Leaf</tissue>
    </source>
</reference>
<evidence type="ECO:0000313" key="7">
    <source>
        <dbReference type="EMBL" id="KAF3442386.1"/>
    </source>
</evidence>
<evidence type="ECO:0000259" key="6">
    <source>
        <dbReference type="Pfam" id="PF17766"/>
    </source>
</evidence>
<name>A0A8K0MCX8_9ROSA</name>
<dbReference type="InterPro" id="IPR036852">
    <property type="entry name" value="Peptidase_S8/S53_dom_sf"/>
</dbReference>
<accession>A0A8K0MCX8</accession>
<dbReference type="Pfam" id="PF00082">
    <property type="entry name" value="Peptidase_S8"/>
    <property type="match status" value="1"/>
</dbReference>
<dbReference type="InterPro" id="IPR045051">
    <property type="entry name" value="SBT"/>
</dbReference>
<evidence type="ECO:0000256" key="2">
    <source>
        <dbReference type="ARBA" id="ARBA00011073"/>
    </source>
</evidence>
<keyword evidence="3" id="KW-0732">Signal</keyword>
<feature type="domain" description="Peptidase S8/S53" evidence="5">
    <location>
        <begin position="1"/>
        <end position="50"/>
    </location>
</feature>
<dbReference type="PROSITE" id="PS51892">
    <property type="entry name" value="SUBTILASE"/>
    <property type="match status" value="1"/>
</dbReference>
<comment type="subcellular location">
    <subcellularLocation>
        <location evidence="1">Secreted</location>
    </subcellularLocation>
</comment>
<dbReference type="AlphaFoldDB" id="A0A8K0MCX8"/>
<evidence type="ECO:0000256" key="1">
    <source>
        <dbReference type="ARBA" id="ARBA00004613"/>
    </source>
</evidence>
<dbReference type="InterPro" id="IPR041469">
    <property type="entry name" value="Subtilisin-like_FN3"/>
</dbReference>
<comment type="caution">
    <text evidence="4">Lacks conserved residue(s) required for the propagation of feature annotation.</text>
</comment>
<dbReference type="GO" id="GO:0006508">
    <property type="term" value="P:proteolysis"/>
    <property type="evidence" value="ECO:0007669"/>
    <property type="project" value="InterPro"/>
</dbReference>
<organism evidence="7 8">
    <name type="scientific">Rhamnella rubrinervis</name>
    <dbReference type="NCBI Taxonomy" id="2594499"/>
    <lineage>
        <taxon>Eukaryota</taxon>
        <taxon>Viridiplantae</taxon>
        <taxon>Streptophyta</taxon>
        <taxon>Embryophyta</taxon>
        <taxon>Tracheophyta</taxon>
        <taxon>Spermatophyta</taxon>
        <taxon>Magnoliopsida</taxon>
        <taxon>eudicotyledons</taxon>
        <taxon>Gunneridae</taxon>
        <taxon>Pentapetalae</taxon>
        <taxon>rosids</taxon>
        <taxon>fabids</taxon>
        <taxon>Rosales</taxon>
        <taxon>Rhamnaceae</taxon>
        <taxon>rhamnoid group</taxon>
        <taxon>Rhamneae</taxon>
        <taxon>Rhamnella</taxon>
    </lineage>
</organism>
<dbReference type="PANTHER" id="PTHR10795">
    <property type="entry name" value="PROPROTEIN CONVERTASE SUBTILISIN/KEXIN"/>
    <property type="match status" value="1"/>
</dbReference>
<dbReference type="Gene3D" id="3.40.50.200">
    <property type="entry name" value="Peptidase S8/S53 domain"/>
    <property type="match status" value="1"/>
</dbReference>
<dbReference type="SUPFAM" id="SSF52743">
    <property type="entry name" value="Subtilisin-like"/>
    <property type="match status" value="1"/>
</dbReference>
<proteinExistence type="inferred from homology"/>
<dbReference type="OrthoDB" id="206201at2759"/>
<dbReference type="GO" id="GO:0004252">
    <property type="term" value="F:serine-type endopeptidase activity"/>
    <property type="evidence" value="ECO:0007669"/>
    <property type="project" value="InterPro"/>
</dbReference>
<dbReference type="GO" id="GO:0005576">
    <property type="term" value="C:extracellular region"/>
    <property type="evidence" value="ECO:0007669"/>
    <property type="project" value="UniProtKB-SubCell"/>
</dbReference>